<dbReference type="SMART" id="SM00267">
    <property type="entry name" value="GGDEF"/>
    <property type="match status" value="1"/>
</dbReference>
<dbReference type="NCBIfam" id="TIGR00229">
    <property type="entry name" value="sensory_box"/>
    <property type="match status" value="1"/>
</dbReference>
<dbReference type="InterPro" id="IPR029787">
    <property type="entry name" value="Nucleotide_cyclase"/>
</dbReference>
<evidence type="ECO:0000313" key="5">
    <source>
        <dbReference type="Proteomes" id="UP000461948"/>
    </source>
</evidence>
<organism evidence="4 5">
    <name type="scientific">Enterobacter agglomerans</name>
    <name type="common">Erwinia herbicola</name>
    <name type="synonym">Pantoea agglomerans</name>
    <dbReference type="NCBI Taxonomy" id="549"/>
    <lineage>
        <taxon>Bacteria</taxon>
        <taxon>Pseudomonadati</taxon>
        <taxon>Pseudomonadota</taxon>
        <taxon>Gammaproteobacteria</taxon>
        <taxon>Enterobacterales</taxon>
        <taxon>Erwiniaceae</taxon>
        <taxon>Pantoea</taxon>
        <taxon>Pantoea agglomerans group</taxon>
    </lineage>
</organism>
<dbReference type="AlphaFoldDB" id="A0A7X2MI48"/>
<dbReference type="Proteomes" id="UP000461948">
    <property type="component" value="Unassembled WGS sequence"/>
</dbReference>
<sequence>MKSDIHARLGVAVSETSLCAVYLLSSSGEVLSWNRGGRNMKGWDRPEITGLHFSVFYDDNERTRGVPEENLAAARDCGRYSAEGWRLRRDGSVFRAFVEIEFLHPAEGEQAAFIKIVRDVSRQYEEKMALSIAQRVIIRREAELSDASQLLDEIFSHTPCALILCEAGSGNIVRTNQPAIHSACLRTLVLSGNILTRQSVTWLAGLDTIFRRGLHLSPGDGLVETLTSGEKMPEIALRVAAERLTTGGAGEFILFTLLDITAEQQAIVRATYEALHDPLTGLLNRRGFMPALNGFLKKSMPFALMILDIDRFKIINDALGHAAGDSLLTEISDRLQATLRTQDLLARTGGDEFVILLPDMITSEAAGETARRFTDVLSEPFIIEGRKVMSGCSIGICLYSGDARQAEDMLAAADVALYEAKAAGRNGYAIFSSRLASAAAERFSLENDLRSAMANGELQLFYQPVVNSHSGLAVSYEALMRWHHPVRGSVPPSVFIPLAEQTGLIHELGAFALRRACAEVAGWPDNEHIAVNLSPFQFREPRLADIVRLALQHSGLEPQRLELEITESALFENPEDSYRVIHELKDMGVHIVLDDFGTGFSSLSYLRTRLFSKIKIDRSFISDLHSDASATAIVGAVLTLCLELGLEVVAEGVEKEEQAEWLRASGCGLLQGFLFGRPGPHRKQNQPI</sequence>
<dbReference type="InterPro" id="IPR035919">
    <property type="entry name" value="EAL_sf"/>
</dbReference>
<protein>
    <submittedName>
        <fullName evidence="4">EAL domain-containing protein</fullName>
    </submittedName>
</protein>
<dbReference type="Pfam" id="PF00563">
    <property type="entry name" value="EAL"/>
    <property type="match status" value="1"/>
</dbReference>
<evidence type="ECO:0000259" key="2">
    <source>
        <dbReference type="PROSITE" id="PS50883"/>
    </source>
</evidence>
<dbReference type="InterPro" id="IPR000160">
    <property type="entry name" value="GGDEF_dom"/>
</dbReference>
<dbReference type="SUPFAM" id="SSF55073">
    <property type="entry name" value="Nucleotide cyclase"/>
    <property type="match status" value="1"/>
</dbReference>
<dbReference type="InterPro" id="IPR000014">
    <property type="entry name" value="PAS"/>
</dbReference>
<accession>A0A7X2MI48</accession>
<dbReference type="PROSITE" id="PS50113">
    <property type="entry name" value="PAC"/>
    <property type="match status" value="1"/>
</dbReference>
<dbReference type="PANTHER" id="PTHR44757">
    <property type="entry name" value="DIGUANYLATE CYCLASE DGCP"/>
    <property type="match status" value="1"/>
</dbReference>
<dbReference type="InterPro" id="IPR035965">
    <property type="entry name" value="PAS-like_dom_sf"/>
</dbReference>
<dbReference type="SUPFAM" id="SSF55785">
    <property type="entry name" value="PYP-like sensor domain (PAS domain)"/>
    <property type="match status" value="1"/>
</dbReference>
<dbReference type="Pfam" id="PF00990">
    <property type="entry name" value="GGDEF"/>
    <property type="match status" value="1"/>
</dbReference>
<feature type="domain" description="EAL" evidence="2">
    <location>
        <begin position="442"/>
        <end position="688"/>
    </location>
</feature>
<dbReference type="NCBIfam" id="TIGR00254">
    <property type="entry name" value="GGDEF"/>
    <property type="match status" value="1"/>
</dbReference>
<reference evidence="4 5" key="1">
    <citation type="submission" date="2019-11" db="EMBL/GenBank/DDBJ databases">
        <title>Draft Genome Sequence of Plant Growth-Promoting Rhizosphere-Associated Bacteria.</title>
        <authorList>
            <person name="Vasilyev I.Y."/>
            <person name="Radchenko V."/>
            <person name="Ilnitskaya E.V."/>
        </authorList>
    </citation>
    <scope>NUCLEOTIDE SEQUENCE [LARGE SCALE GENOMIC DNA]</scope>
    <source>
        <strain evidence="4 5">VRA_MhP_f</strain>
    </source>
</reference>
<dbReference type="Gene3D" id="3.30.70.270">
    <property type="match status" value="1"/>
</dbReference>
<dbReference type="PROSITE" id="PS50883">
    <property type="entry name" value="EAL"/>
    <property type="match status" value="1"/>
</dbReference>
<dbReference type="CDD" id="cd01949">
    <property type="entry name" value="GGDEF"/>
    <property type="match status" value="1"/>
</dbReference>
<feature type="domain" description="GGDEF" evidence="3">
    <location>
        <begin position="300"/>
        <end position="433"/>
    </location>
</feature>
<dbReference type="InterPro" id="IPR043128">
    <property type="entry name" value="Rev_trsase/Diguanyl_cyclase"/>
</dbReference>
<dbReference type="EMBL" id="WKLC01000006">
    <property type="protein sequence ID" value="MSE13704.1"/>
    <property type="molecule type" value="Genomic_DNA"/>
</dbReference>
<dbReference type="RefSeq" id="WP_187507459.1">
    <property type="nucleotide sequence ID" value="NZ_JACSWY010000027.1"/>
</dbReference>
<dbReference type="CDD" id="cd01948">
    <property type="entry name" value="EAL"/>
    <property type="match status" value="1"/>
</dbReference>
<dbReference type="InterPro" id="IPR052155">
    <property type="entry name" value="Biofilm_reg_signaling"/>
</dbReference>
<dbReference type="CDD" id="cd00130">
    <property type="entry name" value="PAS"/>
    <property type="match status" value="1"/>
</dbReference>
<comment type="caution">
    <text evidence="4">The sequence shown here is derived from an EMBL/GenBank/DDBJ whole genome shotgun (WGS) entry which is preliminary data.</text>
</comment>
<evidence type="ECO:0000313" key="4">
    <source>
        <dbReference type="EMBL" id="MSE13704.1"/>
    </source>
</evidence>
<dbReference type="PANTHER" id="PTHR44757:SF2">
    <property type="entry name" value="BIOFILM ARCHITECTURE MAINTENANCE PROTEIN MBAA"/>
    <property type="match status" value="1"/>
</dbReference>
<dbReference type="SMART" id="SM00052">
    <property type="entry name" value="EAL"/>
    <property type="match status" value="1"/>
</dbReference>
<dbReference type="InterPro" id="IPR000700">
    <property type="entry name" value="PAS-assoc_C"/>
</dbReference>
<name>A0A7X2MI48_ENTAG</name>
<evidence type="ECO:0000259" key="3">
    <source>
        <dbReference type="PROSITE" id="PS50887"/>
    </source>
</evidence>
<dbReference type="InterPro" id="IPR001633">
    <property type="entry name" value="EAL_dom"/>
</dbReference>
<dbReference type="Gene3D" id="3.30.450.20">
    <property type="entry name" value="PAS domain"/>
    <property type="match status" value="1"/>
</dbReference>
<feature type="domain" description="PAC" evidence="1">
    <location>
        <begin position="80"/>
        <end position="132"/>
    </location>
</feature>
<proteinExistence type="predicted"/>
<dbReference type="SUPFAM" id="SSF141868">
    <property type="entry name" value="EAL domain-like"/>
    <property type="match status" value="1"/>
</dbReference>
<dbReference type="PROSITE" id="PS50887">
    <property type="entry name" value="GGDEF"/>
    <property type="match status" value="1"/>
</dbReference>
<gene>
    <name evidence="4" type="ORF">GKC49_00565</name>
</gene>
<evidence type="ECO:0000259" key="1">
    <source>
        <dbReference type="PROSITE" id="PS50113"/>
    </source>
</evidence>
<dbReference type="Gene3D" id="3.20.20.450">
    <property type="entry name" value="EAL domain"/>
    <property type="match status" value="1"/>
</dbReference>